<evidence type="ECO:0000259" key="7">
    <source>
        <dbReference type="PROSITE" id="PS52040"/>
    </source>
</evidence>
<dbReference type="GO" id="GO:0003677">
    <property type="term" value="F:DNA binding"/>
    <property type="evidence" value="ECO:0007669"/>
    <property type="project" value="UniProtKB-KW"/>
</dbReference>
<dbReference type="InterPro" id="IPR050220">
    <property type="entry name" value="Type_II_DNA_Topoisomerases"/>
</dbReference>
<dbReference type="InterPro" id="IPR013758">
    <property type="entry name" value="Topo_IIA_A/C_ab"/>
</dbReference>
<dbReference type="InterPro" id="IPR002205">
    <property type="entry name" value="Topo_IIA_dom_A"/>
</dbReference>
<evidence type="ECO:0000256" key="2">
    <source>
        <dbReference type="ARBA" id="ARBA00008263"/>
    </source>
</evidence>
<organism evidence="8">
    <name type="scientific">marine sediment metagenome</name>
    <dbReference type="NCBI Taxonomy" id="412755"/>
    <lineage>
        <taxon>unclassified sequences</taxon>
        <taxon>metagenomes</taxon>
        <taxon>ecological metagenomes</taxon>
    </lineage>
</organism>
<dbReference type="SUPFAM" id="SSF56719">
    <property type="entry name" value="Type II DNA topoisomerase"/>
    <property type="match status" value="1"/>
</dbReference>
<dbReference type="GO" id="GO:0003918">
    <property type="term" value="F:DNA topoisomerase type II (double strand cut, ATP-hydrolyzing) activity"/>
    <property type="evidence" value="ECO:0007669"/>
    <property type="project" value="UniProtKB-EC"/>
</dbReference>
<evidence type="ECO:0000313" key="8">
    <source>
        <dbReference type="EMBL" id="KKK48165.1"/>
    </source>
</evidence>
<accession>A0A0F8WIW3</accession>
<evidence type="ECO:0000256" key="3">
    <source>
        <dbReference type="ARBA" id="ARBA00012895"/>
    </source>
</evidence>
<dbReference type="PANTHER" id="PTHR43493:SF5">
    <property type="entry name" value="DNA GYRASE SUBUNIT A, CHLOROPLASTIC_MITOCHONDRIAL"/>
    <property type="match status" value="1"/>
</dbReference>
<dbReference type="GO" id="GO:0005524">
    <property type="term" value="F:ATP binding"/>
    <property type="evidence" value="ECO:0007669"/>
    <property type="project" value="InterPro"/>
</dbReference>
<feature type="domain" description="Topo IIA-type catalytic" evidence="7">
    <location>
        <begin position="31"/>
        <end position="337"/>
    </location>
</feature>
<dbReference type="Gene3D" id="3.30.1360.40">
    <property type="match status" value="1"/>
</dbReference>
<comment type="similarity">
    <text evidence="2">Belongs to the type II topoisomerase GyrA/ParC subunit family.</text>
</comment>
<feature type="non-terminal residue" evidence="8">
    <location>
        <position position="337"/>
    </location>
</feature>
<dbReference type="SMART" id="SM00434">
    <property type="entry name" value="TOP4c"/>
    <property type="match status" value="1"/>
</dbReference>
<keyword evidence="5" id="KW-0238">DNA-binding</keyword>
<dbReference type="Pfam" id="PF00521">
    <property type="entry name" value="DNA_topoisoIV"/>
    <property type="match status" value="1"/>
</dbReference>
<dbReference type="PROSITE" id="PS52040">
    <property type="entry name" value="TOPO_IIA"/>
    <property type="match status" value="1"/>
</dbReference>
<evidence type="ECO:0000256" key="6">
    <source>
        <dbReference type="ARBA" id="ARBA00023235"/>
    </source>
</evidence>
<evidence type="ECO:0000256" key="5">
    <source>
        <dbReference type="ARBA" id="ARBA00023125"/>
    </source>
</evidence>
<comment type="caution">
    <text evidence="8">The sequence shown here is derived from an EMBL/GenBank/DDBJ whole genome shotgun (WGS) entry which is preliminary data.</text>
</comment>
<reference evidence="8" key="1">
    <citation type="journal article" date="2015" name="Nature">
        <title>Complex archaea that bridge the gap between prokaryotes and eukaryotes.</title>
        <authorList>
            <person name="Spang A."/>
            <person name="Saw J.H."/>
            <person name="Jorgensen S.L."/>
            <person name="Zaremba-Niedzwiedzka K."/>
            <person name="Martijn J."/>
            <person name="Lind A.E."/>
            <person name="van Eijk R."/>
            <person name="Schleper C."/>
            <person name="Guy L."/>
            <person name="Ettema T.J."/>
        </authorList>
    </citation>
    <scope>NUCLEOTIDE SEQUENCE</scope>
</reference>
<sequence length="337" mass="37603">QNEHIEDLLIEDSMKEAYLTYAMSVIVSRALPRVEDGLKPSQRRVLIAMHDLHLGPRSRHRKCAKIAGDTSGNYHPHGEGVVYPTLVRMGQEWNLRYTLIDPQGNFGSVDGDPPAAMRYTEARMRAVAMEMLQDLNLDTVDMQPNYDDTRTEPTDLPAKFPNLLVNGSQGIAVGMATSLPPHNLGEVCDALVHLIDHPEATVEDIMRDYIQGPDFPTGGMICGRQGIRDGYTTGRGQLSVRAQLHTEQTRAGKTQIIVTEIPYQVLKTTIIERVADNVKNGRIPEISDVQDHSDRTGMRIVIDLKKGADPEVVIQQLYRYTPLQSTFSIINIALVNR</sequence>
<name>A0A0F8WIW3_9ZZZZ</name>
<feature type="non-terminal residue" evidence="8">
    <location>
        <position position="1"/>
    </location>
</feature>
<dbReference type="FunFam" id="3.30.1360.40:FF:000002">
    <property type="entry name" value="DNA gyrase subunit A"/>
    <property type="match status" value="1"/>
</dbReference>
<dbReference type="AlphaFoldDB" id="A0A0F8WIW3"/>
<dbReference type="CDD" id="cd00187">
    <property type="entry name" value="TOP4c"/>
    <property type="match status" value="1"/>
</dbReference>
<keyword evidence="6" id="KW-0413">Isomerase</keyword>
<protein>
    <recommendedName>
        <fullName evidence="3">DNA topoisomerase (ATP-hydrolyzing)</fullName>
        <ecNumber evidence="3">5.6.2.2</ecNumber>
    </recommendedName>
</protein>
<dbReference type="PANTHER" id="PTHR43493">
    <property type="entry name" value="DNA GYRASE/TOPOISOMERASE SUBUNIT A"/>
    <property type="match status" value="1"/>
</dbReference>
<comment type="catalytic activity">
    <reaction evidence="1">
        <text>ATP-dependent breakage, passage and rejoining of double-stranded DNA.</text>
        <dbReference type="EC" id="5.6.2.2"/>
    </reaction>
</comment>
<dbReference type="GO" id="GO:0006265">
    <property type="term" value="P:DNA topological change"/>
    <property type="evidence" value="ECO:0007669"/>
    <property type="project" value="InterPro"/>
</dbReference>
<evidence type="ECO:0000256" key="1">
    <source>
        <dbReference type="ARBA" id="ARBA00000185"/>
    </source>
</evidence>
<evidence type="ECO:0000256" key="4">
    <source>
        <dbReference type="ARBA" id="ARBA00023029"/>
    </source>
</evidence>
<keyword evidence="4" id="KW-0799">Topoisomerase</keyword>
<proteinExistence type="inferred from homology"/>
<gene>
    <name evidence="8" type="ORF">LCGC14_3147880</name>
</gene>
<dbReference type="GO" id="GO:0009330">
    <property type="term" value="C:DNA topoisomerase type II (double strand cut, ATP-hydrolyzing) complex"/>
    <property type="evidence" value="ECO:0007669"/>
    <property type="project" value="TreeGrafter"/>
</dbReference>
<dbReference type="EC" id="5.6.2.2" evidence="3"/>
<dbReference type="EMBL" id="LAZR01069209">
    <property type="protein sequence ID" value="KKK48165.1"/>
    <property type="molecule type" value="Genomic_DNA"/>
</dbReference>
<dbReference type="Gene3D" id="3.90.199.10">
    <property type="entry name" value="Topoisomerase II, domain 5"/>
    <property type="match status" value="1"/>
</dbReference>
<dbReference type="GO" id="GO:0005737">
    <property type="term" value="C:cytoplasm"/>
    <property type="evidence" value="ECO:0007669"/>
    <property type="project" value="TreeGrafter"/>
</dbReference>
<dbReference type="InterPro" id="IPR013760">
    <property type="entry name" value="Topo_IIA-like_dom_sf"/>
</dbReference>